<accession>A0ABN9MBX3</accession>
<evidence type="ECO:0000259" key="1">
    <source>
        <dbReference type="PROSITE" id="PS50878"/>
    </source>
</evidence>
<dbReference type="Pfam" id="PF26215">
    <property type="entry name" value="HTH_animal"/>
    <property type="match status" value="1"/>
</dbReference>
<reference evidence="2" key="1">
    <citation type="submission" date="2023-07" db="EMBL/GenBank/DDBJ databases">
        <authorList>
            <person name="Stuckert A."/>
        </authorList>
    </citation>
    <scope>NUCLEOTIDE SEQUENCE</scope>
</reference>
<dbReference type="InterPro" id="IPR058912">
    <property type="entry name" value="HTH_animal"/>
</dbReference>
<gene>
    <name evidence="2" type="ORF">RIMI_LOCUS19035903</name>
</gene>
<dbReference type="EMBL" id="CAUEEQ010059727">
    <property type="protein sequence ID" value="CAJ0964283.1"/>
    <property type="molecule type" value="Genomic_DNA"/>
</dbReference>
<dbReference type="InterPro" id="IPR000477">
    <property type="entry name" value="RT_dom"/>
</dbReference>
<keyword evidence="3" id="KW-1185">Reference proteome</keyword>
<dbReference type="PROSITE" id="PS50878">
    <property type="entry name" value="RT_POL"/>
    <property type="match status" value="1"/>
</dbReference>
<protein>
    <recommendedName>
        <fullName evidence="1">Reverse transcriptase domain-containing protein</fullName>
    </recommendedName>
</protein>
<evidence type="ECO:0000313" key="3">
    <source>
        <dbReference type="Proteomes" id="UP001176940"/>
    </source>
</evidence>
<sequence length="598" mass="68056">MCYRKLNSNPMNSYQDELVVILERAFSEGIIPRRLLELIRNMRPRMPTLYLIPKIHKDPVDPPGRPIVSGNGGLCEIVTQVLDHYLKPLVGQLPSFIKDTTAALQRLDNLQLSPNSVMVTADVEALYTSIRHHDGIQAVAWYLETSNMDRNLNSLLLELLEFVLSHNIFVFGQSTYLQLQGTAMGACCAPSYANPFLGAWEREIFMSNPTPQNNLIQGWMRYIDDIWFVWEGSIGELNTLMAALNHNDLNIKLTFKYGRSVDFLDLQIRALPEGDLVTNVFRKSTATNSLLHAESAHLPSTIKGIPVGQFLRVRRICSRDEDFNTQAEDLTTRFLQRGYKEKTIRRGLVRAQRTPRNTLLYGNMTRTCKEKDQVRFVTGYHNKWFQFRQIITKHWSVLQTDPVLKQILPAKPSIVAKRSRNIRDILVHSHYEPAKKNKGSSQNLMGFFPCGRCKACANCVKAKKFTNFDGSRSYEIRGFLSCASKGVIYHSTCPCGKIYIGLTTRELKIRVREHCLDIIKAKTVNDITSLKTLPRHYMKFHNCDPSLMKVKAIDIVNMGLRGGDLAKKLAQVESRWIYRLGTLAPQGLNESLGFGAFL</sequence>
<feature type="domain" description="Reverse transcriptase" evidence="1">
    <location>
        <begin position="33"/>
        <end position="307"/>
    </location>
</feature>
<organism evidence="2 3">
    <name type="scientific">Ranitomeya imitator</name>
    <name type="common">mimic poison frog</name>
    <dbReference type="NCBI Taxonomy" id="111125"/>
    <lineage>
        <taxon>Eukaryota</taxon>
        <taxon>Metazoa</taxon>
        <taxon>Chordata</taxon>
        <taxon>Craniata</taxon>
        <taxon>Vertebrata</taxon>
        <taxon>Euteleostomi</taxon>
        <taxon>Amphibia</taxon>
        <taxon>Batrachia</taxon>
        <taxon>Anura</taxon>
        <taxon>Neobatrachia</taxon>
        <taxon>Hyloidea</taxon>
        <taxon>Dendrobatidae</taxon>
        <taxon>Dendrobatinae</taxon>
        <taxon>Ranitomeya</taxon>
    </lineage>
</organism>
<dbReference type="Proteomes" id="UP001176940">
    <property type="component" value="Unassembled WGS sequence"/>
</dbReference>
<name>A0ABN9MBX3_9NEOB</name>
<dbReference type="PANTHER" id="PTHR21301:SF13">
    <property type="match status" value="1"/>
</dbReference>
<comment type="caution">
    <text evidence="2">The sequence shown here is derived from an EMBL/GenBank/DDBJ whole genome shotgun (WGS) entry which is preliminary data.</text>
</comment>
<dbReference type="PANTHER" id="PTHR21301">
    <property type="entry name" value="REVERSE TRANSCRIPTASE"/>
    <property type="match status" value="1"/>
</dbReference>
<evidence type="ECO:0000313" key="2">
    <source>
        <dbReference type="EMBL" id="CAJ0964283.1"/>
    </source>
</evidence>
<proteinExistence type="predicted"/>